<keyword evidence="6 8" id="KW-0456">Lyase</keyword>
<proteinExistence type="inferred from homology"/>
<dbReference type="Proteomes" id="UP001321700">
    <property type="component" value="Unassembled WGS sequence"/>
</dbReference>
<keyword evidence="5 8" id="KW-0862">Zinc</keyword>
<dbReference type="PANTHER" id="PTHR12589">
    <property type="entry name" value="PYRUVOYL TETRAHYDROBIOPTERIN SYNTHASE"/>
    <property type="match status" value="1"/>
</dbReference>
<evidence type="ECO:0000256" key="4">
    <source>
        <dbReference type="ARBA" id="ARBA00022723"/>
    </source>
</evidence>
<comment type="catalytic activity">
    <reaction evidence="7 8">
        <text>7,8-dihydroneopterin 3'-triphosphate + H2O = 6-carboxy-5,6,7,8-tetrahydropterin + triphosphate + acetaldehyde + 2 H(+)</text>
        <dbReference type="Rhea" id="RHEA:27966"/>
        <dbReference type="ChEBI" id="CHEBI:15343"/>
        <dbReference type="ChEBI" id="CHEBI:15377"/>
        <dbReference type="ChEBI" id="CHEBI:15378"/>
        <dbReference type="ChEBI" id="CHEBI:18036"/>
        <dbReference type="ChEBI" id="CHEBI:58462"/>
        <dbReference type="ChEBI" id="CHEBI:61032"/>
        <dbReference type="EC" id="4.1.2.50"/>
    </reaction>
</comment>
<keyword evidence="8" id="KW-0671">Queuosine biosynthesis</keyword>
<dbReference type="Pfam" id="PF01242">
    <property type="entry name" value="PTPS"/>
    <property type="match status" value="1"/>
</dbReference>
<evidence type="ECO:0000256" key="3">
    <source>
        <dbReference type="ARBA" id="ARBA00018141"/>
    </source>
</evidence>
<evidence type="ECO:0000256" key="1">
    <source>
        <dbReference type="ARBA" id="ARBA00005061"/>
    </source>
</evidence>
<evidence type="ECO:0000256" key="5">
    <source>
        <dbReference type="ARBA" id="ARBA00022833"/>
    </source>
</evidence>
<comment type="similarity">
    <text evidence="2 8">Belongs to the PTPS family. QueD subfamily.</text>
</comment>
<name>A0ABU3KJV6_9BURK</name>
<reference evidence="9 10" key="1">
    <citation type="submission" date="2023-08" db="EMBL/GenBank/DDBJ databases">
        <title>Rhodoferax potami sp. nov. and Rhodoferax mekongensis sp. nov., isolated from the Mekong River in Thailand.</title>
        <authorList>
            <person name="Kitikhun S."/>
            <person name="Charoenyingcharoen P."/>
            <person name="Siriarchawattana P."/>
            <person name="Likhitrattanapisal S."/>
            <person name="Nilsakha T."/>
            <person name="Chanpet A."/>
            <person name="Rattanawaree P."/>
            <person name="Ingsriswang S."/>
        </authorList>
    </citation>
    <scope>NUCLEOTIDE SEQUENCE [LARGE SCALE GENOMIC DNA]</scope>
    <source>
        <strain evidence="9 10">TBRC 17660</strain>
    </source>
</reference>
<comment type="cofactor">
    <cofactor evidence="8">
        <name>Zn(2+)</name>
        <dbReference type="ChEBI" id="CHEBI:29105"/>
    </cofactor>
    <text evidence="8">Binds 1 zinc ion per subunit.</text>
</comment>
<keyword evidence="4 8" id="KW-0479">Metal-binding</keyword>
<dbReference type="EMBL" id="JAVBIK010000001">
    <property type="protein sequence ID" value="MDT7518059.1"/>
    <property type="molecule type" value="Genomic_DNA"/>
</dbReference>
<dbReference type="SUPFAM" id="SSF55620">
    <property type="entry name" value="Tetrahydrobiopterin biosynthesis enzymes-like"/>
    <property type="match status" value="1"/>
</dbReference>
<dbReference type="PIRSF" id="PIRSF006113">
    <property type="entry name" value="PTP_synth"/>
    <property type="match status" value="1"/>
</dbReference>
<dbReference type="PANTHER" id="PTHR12589:SF7">
    <property type="entry name" value="6-PYRUVOYL TETRAHYDROBIOPTERIN SYNTHASE"/>
    <property type="match status" value="1"/>
</dbReference>
<evidence type="ECO:0000313" key="10">
    <source>
        <dbReference type="Proteomes" id="UP001321700"/>
    </source>
</evidence>
<protein>
    <recommendedName>
        <fullName evidence="3 8">6-carboxy-5,6,7,8-tetrahydropterin synthase</fullName>
        <ecNumber evidence="8">4.-.-.-</ecNumber>
    </recommendedName>
</protein>
<evidence type="ECO:0000256" key="6">
    <source>
        <dbReference type="ARBA" id="ARBA00023239"/>
    </source>
</evidence>
<dbReference type="EC" id="4.-.-.-" evidence="8"/>
<comment type="caution">
    <text evidence="9">The sequence shown here is derived from an EMBL/GenBank/DDBJ whole genome shotgun (WGS) entry which is preliminary data.</text>
</comment>
<dbReference type="Gene3D" id="3.30.479.10">
    <property type="entry name" value="6-pyruvoyl tetrahydropterin synthase/QueD"/>
    <property type="match status" value="1"/>
</dbReference>
<organism evidence="9 10">
    <name type="scientific">Rhodoferax potami</name>
    <dbReference type="NCBI Taxonomy" id="3068338"/>
    <lineage>
        <taxon>Bacteria</taxon>
        <taxon>Pseudomonadati</taxon>
        <taxon>Pseudomonadota</taxon>
        <taxon>Betaproteobacteria</taxon>
        <taxon>Burkholderiales</taxon>
        <taxon>Comamonadaceae</taxon>
        <taxon>Rhodoferax</taxon>
    </lineage>
</organism>
<evidence type="ECO:0000256" key="7">
    <source>
        <dbReference type="ARBA" id="ARBA00048807"/>
    </source>
</evidence>
<comment type="pathway">
    <text evidence="1 8">Purine metabolism; 7-cyano-7-deazaguanine biosynthesis.</text>
</comment>
<evidence type="ECO:0000256" key="2">
    <source>
        <dbReference type="ARBA" id="ARBA00008900"/>
    </source>
</evidence>
<keyword evidence="10" id="KW-1185">Reference proteome</keyword>
<evidence type="ECO:0000313" key="9">
    <source>
        <dbReference type="EMBL" id="MDT7518059.1"/>
    </source>
</evidence>
<sequence>MTQAPAIPLPRSCEVSQKFFFDAAHTLKRTVDDAEEIAGSRRIHGHTYHSEVTVTGSADADTGMVVDLGHLRNAIQVLRPQLDHHLLDEVEGLGPATLENLAAFIWRAMAAEFPGLSQVRVWRDGIGDSCTLRAH</sequence>
<dbReference type="InterPro" id="IPR038418">
    <property type="entry name" value="6-PTP_synth/QueD_sf"/>
</dbReference>
<evidence type="ECO:0000256" key="8">
    <source>
        <dbReference type="PIRNR" id="PIRNR006113"/>
    </source>
</evidence>
<dbReference type="InterPro" id="IPR007115">
    <property type="entry name" value="6-PTP_synth/QueD"/>
</dbReference>
<dbReference type="GO" id="GO:0070497">
    <property type="term" value="F:6-carboxytetrahydropterin synthase activity"/>
    <property type="evidence" value="ECO:0007669"/>
    <property type="project" value="UniProtKB-EC"/>
</dbReference>
<gene>
    <name evidence="9" type="ORF">RAE19_04810</name>
</gene>
<dbReference type="RefSeq" id="WP_313873842.1">
    <property type="nucleotide sequence ID" value="NZ_JAVBIJ010000001.1"/>
</dbReference>
<accession>A0ABU3KJV6</accession>